<evidence type="ECO:0000313" key="7">
    <source>
        <dbReference type="Proteomes" id="UP001320544"/>
    </source>
</evidence>
<feature type="domain" description="YbaK/aminoacyl-tRNA synthetase-associated" evidence="5">
    <location>
        <begin position="21"/>
        <end position="137"/>
    </location>
</feature>
<evidence type="ECO:0000256" key="2">
    <source>
        <dbReference type="ARBA" id="ARBA00022917"/>
    </source>
</evidence>
<gene>
    <name evidence="6" type="ORF">CE91St30_19720</name>
</gene>
<dbReference type="NCBIfam" id="TIGR00011">
    <property type="entry name" value="YbaK_EbsC"/>
    <property type="match status" value="1"/>
</dbReference>
<evidence type="ECO:0000256" key="3">
    <source>
        <dbReference type="ARBA" id="ARBA00023239"/>
    </source>
</evidence>
<dbReference type="PIRSF" id="PIRSF006181">
    <property type="entry name" value="EbsC_YbaK"/>
    <property type="match status" value="1"/>
</dbReference>
<dbReference type="CDD" id="cd00002">
    <property type="entry name" value="YbaK_deacylase"/>
    <property type="match status" value="1"/>
</dbReference>
<organism evidence="6 7">
    <name type="scientific">Raoultibacter timonensis</name>
    <dbReference type="NCBI Taxonomy" id="1907662"/>
    <lineage>
        <taxon>Bacteria</taxon>
        <taxon>Bacillati</taxon>
        <taxon>Actinomycetota</taxon>
        <taxon>Coriobacteriia</taxon>
        <taxon>Eggerthellales</taxon>
        <taxon>Eggerthellaceae</taxon>
        <taxon>Raoultibacter</taxon>
    </lineage>
</organism>
<dbReference type="Pfam" id="PF04073">
    <property type="entry name" value="tRNA_edit"/>
    <property type="match status" value="1"/>
</dbReference>
<dbReference type="InterPro" id="IPR004369">
    <property type="entry name" value="Prolyl-tRNA_editing_YbaK/EbsC"/>
</dbReference>
<name>A0ABN6MG22_9ACTN</name>
<keyword evidence="7" id="KW-1185">Reference proteome</keyword>
<protein>
    <recommendedName>
        <fullName evidence="4">Cys-tRNA(Pro)/Cys-tRNA(Cys) deacylase</fullName>
        <ecNumber evidence="4">4.2.-.-</ecNumber>
    </recommendedName>
</protein>
<dbReference type="InterPro" id="IPR036754">
    <property type="entry name" value="YbaK/aa-tRNA-synt-asso_dom_sf"/>
</dbReference>
<dbReference type="SUPFAM" id="SSF55826">
    <property type="entry name" value="YbaK/ProRS associated domain"/>
    <property type="match status" value="1"/>
</dbReference>
<evidence type="ECO:0000313" key="6">
    <source>
        <dbReference type="EMBL" id="BDE96639.1"/>
    </source>
</evidence>
<dbReference type="EC" id="4.2.-.-" evidence="4"/>
<proteinExistence type="inferred from homology"/>
<keyword evidence="2 4" id="KW-0648">Protein biosynthesis</keyword>
<dbReference type="PANTHER" id="PTHR30411:SF0">
    <property type="entry name" value="CYS-TRNA(PRO)_CYS-TRNA(CYS) DEACYLASE YBAK"/>
    <property type="match status" value="1"/>
</dbReference>
<dbReference type="Proteomes" id="UP001320544">
    <property type="component" value="Chromosome"/>
</dbReference>
<reference evidence="6 7" key="1">
    <citation type="submission" date="2022-01" db="EMBL/GenBank/DDBJ databases">
        <title>Novel bile acid biosynthetic pathways are enriched in the microbiome of centenarians.</title>
        <authorList>
            <person name="Sato Y."/>
            <person name="Atarashi K."/>
            <person name="Plichta R.D."/>
            <person name="Arai Y."/>
            <person name="Sasajima S."/>
            <person name="Kearney M.S."/>
            <person name="Suda W."/>
            <person name="Takeshita K."/>
            <person name="Sasaki T."/>
            <person name="Okamoto S."/>
            <person name="Skelly N.A."/>
            <person name="Okamura Y."/>
            <person name="Vlamakis H."/>
            <person name="Li Y."/>
            <person name="Tanoue T."/>
            <person name="Takei H."/>
            <person name="Nittono H."/>
            <person name="Narushima S."/>
            <person name="Irie J."/>
            <person name="Itoh H."/>
            <person name="Moriya K."/>
            <person name="Sugiura Y."/>
            <person name="Suematsu M."/>
            <person name="Moritoki N."/>
            <person name="Shibata S."/>
            <person name="Littman R.D."/>
            <person name="Fischbach A.M."/>
            <person name="Uwamino Y."/>
            <person name="Inoue T."/>
            <person name="Honda A."/>
            <person name="Hattori M."/>
            <person name="Murai T."/>
            <person name="Xavier J.R."/>
            <person name="Hirose N."/>
            <person name="Honda K."/>
        </authorList>
    </citation>
    <scope>NUCLEOTIDE SEQUENCE [LARGE SCALE GENOMIC DNA]</scope>
    <source>
        <strain evidence="6 7">CE91-St30</strain>
    </source>
</reference>
<evidence type="ECO:0000259" key="5">
    <source>
        <dbReference type="Pfam" id="PF04073"/>
    </source>
</evidence>
<accession>A0ABN6MG22</accession>
<dbReference type="InterPro" id="IPR007214">
    <property type="entry name" value="YbaK/aa-tRNA-synth-assoc-dom"/>
</dbReference>
<dbReference type="EMBL" id="AP025564">
    <property type="protein sequence ID" value="BDE96639.1"/>
    <property type="molecule type" value="Genomic_DNA"/>
</dbReference>
<evidence type="ECO:0000256" key="4">
    <source>
        <dbReference type="PIRNR" id="PIRNR006181"/>
    </source>
</evidence>
<comment type="similarity">
    <text evidence="1 4">Belongs to the prolyl-tRNA editing family. YbaK/EbsC subfamily.</text>
</comment>
<keyword evidence="3 4" id="KW-0456">Lyase</keyword>
<dbReference type="Gene3D" id="3.90.960.10">
    <property type="entry name" value="YbaK/aminoacyl-tRNA synthetase-associated domain"/>
    <property type="match status" value="1"/>
</dbReference>
<evidence type="ECO:0000256" key="1">
    <source>
        <dbReference type="ARBA" id="ARBA00009798"/>
    </source>
</evidence>
<dbReference type="PANTHER" id="PTHR30411">
    <property type="entry name" value="CYTOPLASMIC PROTEIN"/>
    <property type="match status" value="1"/>
</dbReference>
<sequence length="150" mass="16339">MRVLDAAGVEYISRIFECPEALSGVEVARLLDLDPERVFKTLVTEGRSREHYVFMIPVAEELDLKKAAAAVGEKSIAMIKSKELLPLTGYIHGGCSPIGMKKTFATVVDETAILFDRIVFSGGRIGTQIEVPLGDLESVVDLTTADLTVR</sequence>